<dbReference type="AlphaFoldDB" id="F6G790"/>
<name>F6G790_RALS8</name>
<proteinExistence type="predicted"/>
<evidence type="ECO:0000256" key="1">
    <source>
        <dbReference type="SAM" id="MobiDB-lite"/>
    </source>
</evidence>
<sequence length="68" mass="7310">MTTSPRTDTVAGAHQPGSGAGARNHHHVPQCYLKVKGFANSYGKDAQLYVVDMVRRRAFTTTPPNVAA</sequence>
<dbReference type="HOGENOM" id="CLU_2791000_0_0_4"/>
<keyword evidence="2" id="KW-0614">Plasmid</keyword>
<dbReference type="EMBL" id="CP002820">
    <property type="protein sequence ID" value="AEG70754.1"/>
    <property type="molecule type" value="Genomic_DNA"/>
</dbReference>
<gene>
    <name evidence="2" type="ordered locus">RSPO_m00112</name>
</gene>
<dbReference type="KEGG" id="rsn:RSPO_m00112"/>
<evidence type="ECO:0000313" key="2">
    <source>
        <dbReference type="EMBL" id="AEG70754.1"/>
    </source>
</evidence>
<protein>
    <submittedName>
        <fullName evidence="2">Uncharacterized protein</fullName>
    </submittedName>
</protein>
<accession>F6G790</accession>
<dbReference type="Proteomes" id="UP000007953">
    <property type="component" value="Plasmid megaplasmid"/>
</dbReference>
<reference evidence="2 3" key="1">
    <citation type="journal article" date="2011" name="J. Bacteriol.">
        <title>Complete genome sequence of the plant pathogen Ralstonia solanacearum strain Po82.</title>
        <authorList>
            <person name="Xu J."/>
            <person name="Zheng H.J."/>
            <person name="Liu L."/>
            <person name="Pan Z.C."/>
            <person name="Prior P."/>
            <person name="Tang B."/>
            <person name="Xu J.S."/>
            <person name="Zhang H."/>
            <person name="Tian Q."/>
            <person name="Zhang L.Q."/>
            <person name="Feng J."/>
        </authorList>
    </citation>
    <scope>NUCLEOTIDE SEQUENCE [LARGE SCALE GENOMIC DNA]</scope>
    <source>
        <strain evidence="3">Po82</strain>
    </source>
</reference>
<dbReference type="RefSeq" id="WP_014618427.1">
    <property type="nucleotide sequence ID" value="NC_017575.1"/>
</dbReference>
<evidence type="ECO:0000313" key="3">
    <source>
        <dbReference type="Proteomes" id="UP000007953"/>
    </source>
</evidence>
<dbReference type="PATRIC" id="fig|1031711.3.peg.3386"/>
<geneLocation type="plasmid" evidence="3"/>
<organism evidence="2 3">
    <name type="scientific">Ralstonia solanacearum (strain Po82)</name>
    <dbReference type="NCBI Taxonomy" id="1031711"/>
    <lineage>
        <taxon>Bacteria</taxon>
        <taxon>Pseudomonadati</taxon>
        <taxon>Pseudomonadota</taxon>
        <taxon>Betaproteobacteria</taxon>
        <taxon>Burkholderiales</taxon>
        <taxon>Burkholderiaceae</taxon>
        <taxon>Ralstonia</taxon>
        <taxon>Ralstonia solanacearum species complex</taxon>
    </lineage>
</organism>
<feature type="region of interest" description="Disordered" evidence="1">
    <location>
        <begin position="1"/>
        <end position="25"/>
    </location>
</feature>
<dbReference type="GeneID" id="61365740"/>